<gene>
    <name evidence="6" type="ORF">GGE66_000765</name>
</gene>
<evidence type="ECO:0000313" key="6">
    <source>
        <dbReference type="EMBL" id="MBB6219821.1"/>
    </source>
</evidence>
<dbReference type="Gene3D" id="3.30.565.10">
    <property type="entry name" value="Histidine kinase-like ATPase, C-terminal domain"/>
    <property type="match status" value="1"/>
</dbReference>
<keyword evidence="3" id="KW-0597">Phosphoprotein</keyword>
<keyword evidence="6" id="KW-0808">Transferase</keyword>
<dbReference type="PANTHER" id="PTHR43065">
    <property type="entry name" value="SENSOR HISTIDINE KINASE"/>
    <property type="match status" value="1"/>
</dbReference>
<dbReference type="EMBL" id="JACIIJ010000001">
    <property type="protein sequence ID" value="MBB6219821.1"/>
    <property type="molecule type" value="Genomic_DNA"/>
</dbReference>
<evidence type="ECO:0000256" key="2">
    <source>
        <dbReference type="ARBA" id="ARBA00012438"/>
    </source>
</evidence>
<organism evidence="6 7">
    <name type="scientific">Rhizobium leguminosarum</name>
    <dbReference type="NCBI Taxonomy" id="384"/>
    <lineage>
        <taxon>Bacteria</taxon>
        <taxon>Pseudomonadati</taxon>
        <taxon>Pseudomonadota</taxon>
        <taxon>Alphaproteobacteria</taxon>
        <taxon>Hyphomicrobiales</taxon>
        <taxon>Rhizobiaceae</taxon>
        <taxon>Rhizobium/Agrobacterium group</taxon>
        <taxon>Rhizobium</taxon>
    </lineage>
</organism>
<evidence type="ECO:0000256" key="1">
    <source>
        <dbReference type="ARBA" id="ARBA00000085"/>
    </source>
</evidence>
<feature type="modified residue" description="4-aspartylphosphate" evidence="3">
    <location>
        <position position="586"/>
    </location>
</feature>
<dbReference type="InterPro" id="IPR001789">
    <property type="entry name" value="Sig_transdc_resp-reg_receiver"/>
</dbReference>
<dbReference type="PANTHER" id="PTHR43065:SF49">
    <property type="entry name" value="HISTIDINE KINASE"/>
    <property type="match status" value="1"/>
</dbReference>
<dbReference type="SUPFAM" id="SSF52172">
    <property type="entry name" value="CheY-like"/>
    <property type="match status" value="1"/>
</dbReference>
<keyword evidence="6" id="KW-0418">Kinase</keyword>
<evidence type="ECO:0000259" key="4">
    <source>
        <dbReference type="PROSITE" id="PS50109"/>
    </source>
</evidence>
<dbReference type="Gene3D" id="3.40.50.2300">
    <property type="match status" value="1"/>
</dbReference>
<dbReference type="GO" id="GO:0004673">
    <property type="term" value="F:protein histidine kinase activity"/>
    <property type="evidence" value="ECO:0007669"/>
    <property type="project" value="UniProtKB-EC"/>
</dbReference>
<proteinExistence type="predicted"/>
<dbReference type="Gene3D" id="3.30.450.20">
    <property type="entry name" value="PAS domain"/>
    <property type="match status" value="1"/>
</dbReference>
<dbReference type="RefSeq" id="WP_244429872.1">
    <property type="nucleotide sequence ID" value="NZ_JACIIJ010000001.1"/>
</dbReference>
<protein>
    <recommendedName>
        <fullName evidence="2">histidine kinase</fullName>
        <ecNumber evidence="2">2.7.13.3</ecNumber>
    </recommendedName>
</protein>
<evidence type="ECO:0000259" key="5">
    <source>
        <dbReference type="PROSITE" id="PS50110"/>
    </source>
</evidence>
<dbReference type="Gene3D" id="1.10.287.130">
    <property type="match status" value="1"/>
</dbReference>
<comment type="catalytic activity">
    <reaction evidence="1">
        <text>ATP + protein L-histidine = ADP + protein N-phospho-L-histidine.</text>
        <dbReference type="EC" id="2.7.13.3"/>
    </reaction>
</comment>
<feature type="domain" description="Histidine kinase" evidence="4">
    <location>
        <begin position="301"/>
        <end position="519"/>
    </location>
</feature>
<dbReference type="EC" id="2.7.13.3" evidence="2"/>
<name>A0A7X0DQY7_RHILE</name>
<dbReference type="InterPro" id="IPR005467">
    <property type="entry name" value="His_kinase_dom"/>
</dbReference>
<dbReference type="Proteomes" id="UP000517187">
    <property type="component" value="Unassembled WGS sequence"/>
</dbReference>
<dbReference type="PROSITE" id="PS50109">
    <property type="entry name" value="HIS_KIN"/>
    <property type="match status" value="1"/>
</dbReference>
<dbReference type="AlphaFoldDB" id="A0A7X0DQY7"/>
<dbReference type="SMART" id="SM00387">
    <property type="entry name" value="HATPase_c"/>
    <property type="match status" value="1"/>
</dbReference>
<dbReference type="SUPFAM" id="SSF55874">
    <property type="entry name" value="ATPase domain of HSP90 chaperone/DNA topoisomerase II/histidine kinase"/>
    <property type="match status" value="1"/>
</dbReference>
<reference evidence="6 7" key="1">
    <citation type="submission" date="2020-08" db="EMBL/GenBank/DDBJ databases">
        <title>Genomic Encyclopedia of Type Strains, Phase IV (KMG-V): Genome sequencing to study the core and pangenomes of soil and plant-associated prokaryotes.</title>
        <authorList>
            <person name="Whitman W."/>
        </authorList>
    </citation>
    <scope>NUCLEOTIDE SEQUENCE [LARGE SCALE GENOMIC DNA]</scope>
    <source>
        <strain evidence="6 7">SEMIA 4011</strain>
    </source>
</reference>
<evidence type="ECO:0000313" key="7">
    <source>
        <dbReference type="Proteomes" id="UP000517187"/>
    </source>
</evidence>
<dbReference type="InterPro" id="IPR036890">
    <property type="entry name" value="HATPase_C_sf"/>
</dbReference>
<sequence length="655" mass="70025">MPVVLLGGFFGQYLLEQQKASFDQEVSGKATALALALERELATNIQLLAILSESPRLDGPIDVGAFAEIARRLQIRVPNWSLLRITDLDGSIIATVPARDAKTVAEKSSLRRLKLTGEPVVGNLVKGPVGNFGFPVRVPITRNGKASLALTAVVRPGALSAVLSKVGLKEGQIAWVTDGAGLIAASSDGAKSVGLPEAAYGLRANDTSDGHETSVAGTLLRTHSMAIGDYPWRVTVGMPLSQFSTLSEMTTGLLWATILATVCCAGFAYHLFQRERTSLREQENTVANAQRMDALGKLTGQVAHDFNNLLMVFQAGTSAIQRVPDDVARRDKVLESMADGVARGRELTQRLMSFSSKSNKAAEVADLVRALQDVKPLLRQAVNDLITFELAVDSDLWTSKIERKSLEIALINIVSNARDAITGTGRITLQARNVLDGAREAALPKGQYVALTVVDTGKGMEPAVAARAVEPLFSTKAGLGAGLGLTQASRFAERSGGRLIISSVNGVGTSVTIYLPRARDLEGHSYPAEAGTMPRRLLVVDDTPASLESAKLSVEGEVEEVITASNAQDALVLLRTRTDIDGLLSDVMMPGMSGIELAEIARRIRPSLQIVLMTGYSDKIEDGQKIDFQLVGKPFTLSELVSTFANASRERHAHT</sequence>
<evidence type="ECO:0000256" key="3">
    <source>
        <dbReference type="PROSITE-ProRule" id="PRU00169"/>
    </source>
</evidence>
<dbReference type="Pfam" id="PF02518">
    <property type="entry name" value="HATPase_c"/>
    <property type="match status" value="1"/>
</dbReference>
<dbReference type="SMART" id="SM00448">
    <property type="entry name" value="REC"/>
    <property type="match status" value="1"/>
</dbReference>
<dbReference type="PRINTS" id="PR00344">
    <property type="entry name" value="BCTRLSENSOR"/>
</dbReference>
<dbReference type="InterPro" id="IPR011006">
    <property type="entry name" value="CheY-like_superfamily"/>
</dbReference>
<dbReference type="GO" id="GO:0000160">
    <property type="term" value="P:phosphorelay signal transduction system"/>
    <property type="evidence" value="ECO:0007669"/>
    <property type="project" value="InterPro"/>
</dbReference>
<dbReference type="PROSITE" id="PS50110">
    <property type="entry name" value="RESPONSE_REGULATORY"/>
    <property type="match status" value="1"/>
</dbReference>
<accession>A0A7X0DQY7</accession>
<dbReference type="Pfam" id="PF00072">
    <property type="entry name" value="Response_reg"/>
    <property type="match status" value="1"/>
</dbReference>
<dbReference type="InterPro" id="IPR003594">
    <property type="entry name" value="HATPase_dom"/>
</dbReference>
<feature type="domain" description="Response regulatory" evidence="5">
    <location>
        <begin position="536"/>
        <end position="648"/>
    </location>
</feature>
<comment type="caution">
    <text evidence="6">The sequence shown here is derived from an EMBL/GenBank/DDBJ whole genome shotgun (WGS) entry which is preliminary data.</text>
</comment>
<dbReference type="InterPro" id="IPR004358">
    <property type="entry name" value="Sig_transdc_His_kin-like_C"/>
</dbReference>